<dbReference type="NCBIfam" id="NF011538">
    <property type="entry name" value="PRK14975.1-1"/>
    <property type="match status" value="1"/>
</dbReference>
<dbReference type="PANTHER" id="PTHR10133:SF27">
    <property type="entry name" value="DNA POLYMERASE NU"/>
    <property type="match status" value="1"/>
</dbReference>
<dbReference type="HOGENOM" id="CLU_035229_0_0_11"/>
<dbReference type="GO" id="GO:0006302">
    <property type="term" value="P:double-strand break repair"/>
    <property type="evidence" value="ECO:0007669"/>
    <property type="project" value="TreeGrafter"/>
</dbReference>
<dbReference type="InterPro" id="IPR001098">
    <property type="entry name" value="DNA-dir_DNA_pol_A_palm_dom"/>
</dbReference>
<dbReference type="SMART" id="SM00482">
    <property type="entry name" value="POLAc"/>
    <property type="match status" value="1"/>
</dbReference>
<dbReference type="GO" id="GO:0003677">
    <property type="term" value="F:DNA binding"/>
    <property type="evidence" value="ECO:0007669"/>
    <property type="project" value="InterPro"/>
</dbReference>
<dbReference type="KEGG" id="sna:Snas_4406"/>
<comment type="catalytic activity">
    <reaction evidence="3">
        <text>DNA(n) + a 2'-deoxyribonucleoside 5'-triphosphate = DNA(n+1) + diphosphate</text>
        <dbReference type="Rhea" id="RHEA:22508"/>
        <dbReference type="Rhea" id="RHEA-COMP:17339"/>
        <dbReference type="Rhea" id="RHEA-COMP:17340"/>
        <dbReference type="ChEBI" id="CHEBI:33019"/>
        <dbReference type="ChEBI" id="CHEBI:61560"/>
        <dbReference type="ChEBI" id="CHEBI:173112"/>
        <dbReference type="EC" id="2.7.7.7"/>
    </reaction>
</comment>
<dbReference type="Gene3D" id="1.10.150.20">
    <property type="entry name" value="5' to 3' exonuclease, C-terminal subdomain"/>
    <property type="match status" value="1"/>
</dbReference>
<keyword evidence="5" id="KW-0239">DNA-directed DNA polymerase</keyword>
<gene>
    <name evidence="5" type="ordered locus">Snas_4406</name>
</gene>
<evidence type="ECO:0000256" key="3">
    <source>
        <dbReference type="ARBA" id="ARBA00049244"/>
    </source>
</evidence>
<evidence type="ECO:0000313" key="6">
    <source>
        <dbReference type="Proteomes" id="UP000000844"/>
    </source>
</evidence>
<organism evidence="5 6">
    <name type="scientific">Stackebrandtia nassauensis (strain DSM 44728 / CIP 108903 / NRRL B-16338 / NBRC 102104 / LLR-40K-21)</name>
    <dbReference type="NCBI Taxonomy" id="446470"/>
    <lineage>
        <taxon>Bacteria</taxon>
        <taxon>Bacillati</taxon>
        <taxon>Actinomycetota</taxon>
        <taxon>Actinomycetes</taxon>
        <taxon>Glycomycetales</taxon>
        <taxon>Glycomycetaceae</taxon>
        <taxon>Stackebrandtia</taxon>
    </lineage>
</organism>
<evidence type="ECO:0000313" key="5">
    <source>
        <dbReference type="EMBL" id="ADD44052.1"/>
    </source>
</evidence>
<evidence type="ECO:0000256" key="2">
    <source>
        <dbReference type="ARBA" id="ARBA00022705"/>
    </source>
</evidence>
<accession>D3Q3Y5</accession>
<dbReference type="Proteomes" id="UP000000844">
    <property type="component" value="Chromosome"/>
</dbReference>
<dbReference type="EC" id="2.7.7.7" evidence="1"/>
<dbReference type="RefSeq" id="WP_013019623.1">
    <property type="nucleotide sequence ID" value="NC_013947.1"/>
</dbReference>
<dbReference type="Pfam" id="PF00476">
    <property type="entry name" value="DNA_pol_A"/>
    <property type="match status" value="1"/>
</dbReference>
<name>D3Q3Y5_STANL</name>
<keyword evidence="6" id="KW-1185">Reference proteome</keyword>
<dbReference type="AlphaFoldDB" id="D3Q3Y5"/>
<dbReference type="OrthoDB" id="4414061at2"/>
<protein>
    <recommendedName>
        <fullName evidence="1">DNA-directed DNA polymerase</fullName>
        <ecNumber evidence="1">2.7.7.7</ecNumber>
    </recommendedName>
</protein>
<reference evidence="5 6" key="1">
    <citation type="journal article" date="2009" name="Stand. Genomic Sci.">
        <title>Complete genome sequence of Stackebrandtia nassauensis type strain (LLR-40K-21).</title>
        <authorList>
            <person name="Munk C."/>
            <person name="Lapidus A."/>
            <person name="Copeland A."/>
            <person name="Jando M."/>
            <person name="Mayilraj S."/>
            <person name="Glavina Del Rio T."/>
            <person name="Nolan M."/>
            <person name="Chen F."/>
            <person name="Lucas S."/>
            <person name="Tice H."/>
            <person name="Cheng J.F."/>
            <person name="Han C."/>
            <person name="Detter J.C."/>
            <person name="Bruce D."/>
            <person name="Goodwin L."/>
            <person name="Chain P."/>
            <person name="Pitluck S."/>
            <person name="Goker M."/>
            <person name="Ovchinikova G."/>
            <person name="Pati A."/>
            <person name="Ivanova N."/>
            <person name="Mavromatis K."/>
            <person name="Chen A."/>
            <person name="Palaniappan K."/>
            <person name="Land M."/>
            <person name="Hauser L."/>
            <person name="Chang Y.J."/>
            <person name="Jeffries C.D."/>
            <person name="Bristow J."/>
            <person name="Eisen J.A."/>
            <person name="Markowitz V."/>
            <person name="Hugenholtz P."/>
            <person name="Kyrpides N.C."/>
            <person name="Klenk H.P."/>
        </authorList>
    </citation>
    <scope>NUCLEOTIDE SEQUENCE [LARGE SCALE GENOMIC DNA]</scope>
    <source>
        <strain evidence="6">DSM 44728 / CIP 108903 / NRRL B-16338 / NBRC 102104 / LLR-40K-21</strain>
    </source>
</reference>
<dbReference type="InterPro" id="IPR002298">
    <property type="entry name" value="DNA_polymerase_A"/>
</dbReference>
<keyword evidence="5" id="KW-0808">Transferase</keyword>
<keyword evidence="5" id="KW-0548">Nucleotidyltransferase</keyword>
<keyword evidence="2" id="KW-0235">DNA replication</keyword>
<evidence type="ECO:0000256" key="1">
    <source>
        <dbReference type="ARBA" id="ARBA00012417"/>
    </source>
</evidence>
<dbReference type="GO" id="GO:0003887">
    <property type="term" value="F:DNA-directed DNA polymerase activity"/>
    <property type="evidence" value="ECO:0007669"/>
    <property type="project" value="UniProtKB-KW"/>
</dbReference>
<dbReference type="PANTHER" id="PTHR10133">
    <property type="entry name" value="DNA POLYMERASE I"/>
    <property type="match status" value="1"/>
</dbReference>
<dbReference type="GO" id="GO:0006261">
    <property type="term" value="P:DNA-templated DNA replication"/>
    <property type="evidence" value="ECO:0007669"/>
    <property type="project" value="InterPro"/>
</dbReference>
<dbReference type="EMBL" id="CP001778">
    <property type="protein sequence ID" value="ADD44052.1"/>
    <property type="molecule type" value="Genomic_DNA"/>
</dbReference>
<dbReference type="Gene3D" id="3.30.70.370">
    <property type="match status" value="1"/>
</dbReference>
<evidence type="ECO:0000259" key="4">
    <source>
        <dbReference type="SMART" id="SM00482"/>
    </source>
</evidence>
<proteinExistence type="predicted"/>
<dbReference type="SUPFAM" id="SSF56672">
    <property type="entry name" value="DNA/RNA polymerases"/>
    <property type="match status" value="1"/>
</dbReference>
<dbReference type="InterPro" id="IPR043502">
    <property type="entry name" value="DNA/RNA_pol_sf"/>
</dbReference>
<sequence length="548" mass="58919">MAVTADGSGGWLLPLDDDGAPAQAPRQVADLAASVAEIEAAQAPRWVLADTAELYPPLLRAGVRLGQCHDVSLIEAILISRQGQAGHPHHLAAAHARIHQLPIPERVTAVAPRQATLFDDDSARPDARAELDVLAEVFADQRARMTADESSVRLLVAAESAGALIAAEMTHVGLPWRVDIHDAVLADLVGPRPVKGMRPKKLQAIADQIAAAFDHPFNPDSPQQVLAAFRKAGHPIETTRAWELKTIDHPAVPPLLRYKELSRVHSAHGWNWLSEWVGDGPGGPDSPAKRFRPRYVVGGVVTGRWATDGGAALQIPKVIRAAATADAGHKLVVADAAQLEPRMLAAMSQDPGMIAAAEADDMYAALAPTFDGSRDDAKIALLSAMYGGTAGNATALLTVMRRRFPTAYAYVEQAARDGEKGGLVRTWLGRTSPAPGDGWWNALTGPGGTRSARDRGRFTRNFVVQGTAAEWALSMMALLRSRLWERELGDLVFFQHDEIIVHCEQSRAETVAGLIQECADQATRLLFGRLSMRVPLSAAIVDSYDKAK</sequence>
<dbReference type="CDD" id="cd06444">
    <property type="entry name" value="DNA_pol_A"/>
    <property type="match status" value="1"/>
</dbReference>
<dbReference type="PRINTS" id="PR00868">
    <property type="entry name" value="DNAPOLI"/>
</dbReference>
<feature type="domain" description="DNA-directed DNA polymerase family A palm" evidence="4">
    <location>
        <begin position="316"/>
        <end position="507"/>
    </location>
</feature>
<dbReference type="eggNOG" id="COG0749">
    <property type="taxonomic scope" value="Bacteria"/>
</dbReference>
<dbReference type="STRING" id="446470.Snas_4406"/>
<dbReference type="Gene3D" id="1.20.1060.10">
    <property type="entry name" value="Taq DNA Polymerase, Chain T, domain 4"/>
    <property type="match status" value="1"/>
</dbReference>